<evidence type="ECO:0000256" key="3">
    <source>
        <dbReference type="ARBA" id="ARBA00023016"/>
    </source>
</evidence>
<dbReference type="InterPro" id="IPR029016">
    <property type="entry name" value="GAF-like_dom_sf"/>
</dbReference>
<evidence type="ECO:0000256" key="5">
    <source>
        <dbReference type="HAMAP-Rule" id="MF_00081"/>
    </source>
</evidence>
<evidence type="ECO:0000313" key="8">
    <source>
        <dbReference type="EMBL" id="EKU26966.1"/>
    </source>
</evidence>
<dbReference type="InterPro" id="IPR036390">
    <property type="entry name" value="WH_DNA-bd_sf"/>
</dbReference>
<keyword evidence="1 5" id="KW-0678">Repressor</keyword>
<dbReference type="Gene3D" id="1.10.10.10">
    <property type="entry name" value="Winged helix-like DNA-binding domain superfamily/Winged helix DNA-binding domain"/>
    <property type="match status" value="1"/>
</dbReference>
<accession>K8ZMZ4</accession>
<keyword evidence="3 5" id="KW-0346">Stress response</keyword>
<dbReference type="GO" id="GO:0003700">
    <property type="term" value="F:DNA-binding transcription factor activity"/>
    <property type="evidence" value="ECO:0007669"/>
    <property type="project" value="InterPro"/>
</dbReference>
<feature type="domain" description="HTH deoR-type" evidence="7">
    <location>
        <begin position="33"/>
        <end position="59"/>
    </location>
</feature>
<dbReference type="EMBL" id="AMYT01000022">
    <property type="protein sequence ID" value="EKU26966.1"/>
    <property type="molecule type" value="Genomic_DNA"/>
</dbReference>
<dbReference type="SUPFAM" id="SSF55781">
    <property type="entry name" value="GAF domain-like"/>
    <property type="match status" value="1"/>
</dbReference>
<dbReference type="PIRSF" id="PIRSF005485">
    <property type="entry name" value="HrcA"/>
    <property type="match status" value="1"/>
</dbReference>
<dbReference type="InterPro" id="IPR002571">
    <property type="entry name" value="HrcA"/>
</dbReference>
<dbReference type="NCBIfam" id="TIGR00331">
    <property type="entry name" value="hrcA"/>
    <property type="match status" value="1"/>
</dbReference>
<evidence type="ECO:0000256" key="4">
    <source>
        <dbReference type="ARBA" id="ARBA00023163"/>
    </source>
</evidence>
<keyword evidence="9" id="KW-1185">Reference proteome</keyword>
<dbReference type="GO" id="GO:0045892">
    <property type="term" value="P:negative regulation of DNA-templated transcription"/>
    <property type="evidence" value="ECO:0007669"/>
    <property type="project" value="UniProtKB-UniRule"/>
</dbReference>
<dbReference type="PATRIC" id="fig|1234409.3.peg.1193"/>
<dbReference type="eggNOG" id="COG1420">
    <property type="taxonomic scope" value="Bacteria"/>
</dbReference>
<comment type="caution">
    <text evidence="8">The sequence shown here is derived from an EMBL/GenBank/DDBJ whole genome shotgun (WGS) entry which is preliminary data.</text>
</comment>
<dbReference type="Gene3D" id="3.30.450.40">
    <property type="match status" value="1"/>
</dbReference>
<dbReference type="Gene3D" id="3.30.390.60">
    <property type="entry name" value="Heat-inducible transcription repressor hrca homolog, domain 3"/>
    <property type="match status" value="1"/>
</dbReference>
<dbReference type="RefSeq" id="WP_009492112.1">
    <property type="nucleotide sequence ID" value="NZ_AMYT01000022.1"/>
</dbReference>
<dbReference type="STRING" id="1234409.C683_1241"/>
<dbReference type="OrthoDB" id="9783139at2"/>
<keyword evidence="4 5" id="KW-0804">Transcription</keyword>
<dbReference type="AlphaFoldDB" id="K8ZMZ4"/>
<evidence type="ECO:0000259" key="6">
    <source>
        <dbReference type="Pfam" id="PF01628"/>
    </source>
</evidence>
<name>K8ZMZ4_9ENTE</name>
<evidence type="ECO:0000313" key="9">
    <source>
        <dbReference type="Proteomes" id="UP000016057"/>
    </source>
</evidence>
<feature type="domain" description="Heat-inducible transcription repressor HrcA C-terminal" evidence="6">
    <location>
        <begin position="106"/>
        <end position="320"/>
    </location>
</feature>
<comment type="similarity">
    <text evidence="5">Belongs to the HrcA family.</text>
</comment>
<keyword evidence="2 5" id="KW-0805">Transcription regulation</keyword>
<dbReference type="PANTHER" id="PTHR34824:SF1">
    <property type="entry name" value="HEAT-INDUCIBLE TRANSCRIPTION REPRESSOR HRCA"/>
    <property type="match status" value="1"/>
</dbReference>
<evidence type="ECO:0000256" key="1">
    <source>
        <dbReference type="ARBA" id="ARBA00022491"/>
    </source>
</evidence>
<dbReference type="InterPro" id="IPR001034">
    <property type="entry name" value="DeoR_HTH"/>
</dbReference>
<evidence type="ECO:0000256" key="2">
    <source>
        <dbReference type="ARBA" id="ARBA00023015"/>
    </source>
</evidence>
<dbReference type="Pfam" id="PF01628">
    <property type="entry name" value="HrcA"/>
    <property type="match status" value="1"/>
</dbReference>
<dbReference type="InterPro" id="IPR023120">
    <property type="entry name" value="WHTH_transcript_rep_HrcA_IDD"/>
</dbReference>
<reference evidence="8 9" key="1">
    <citation type="journal article" date="2013" name="Genome Announc.">
        <title>Draft Genome Sequence of Catellicoccus marimammalium, a Novel Species Commonly Found in Gull Feces.</title>
        <authorList>
            <person name="Weigand M.R."/>
            <person name="Ryu H."/>
            <person name="Bozcek L."/>
            <person name="Konstantinidis K.T."/>
            <person name="Santo Domingo J.W."/>
        </authorList>
    </citation>
    <scope>NUCLEOTIDE SEQUENCE [LARGE SCALE GENOMIC DNA]</scope>
    <source>
        <strain evidence="8 9">M35/04/3</strain>
    </source>
</reference>
<dbReference type="GO" id="GO:0003677">
    <property type="term" value="F:DNA binding"/>
    <property type="evidence" value="ECO:0007669"/>
    <property type="project" value="InterPro"/>
</dbReference>
<dbReference type="Pfam" id="PF08220">
    <property type="entry name" value="HTH_DeoR"/>
    <property type="match status" value="1"/>
</dbReference>
<gene>
    <name evidence="5" type="primary">hrcA</name>
    <name evidence="8" type="ORF">C683_1241</name>
</gene>
<dbReference type="InterPro" id="IPR021153">
    <property type="entry name" value="HrcA_C"/>
</dbReference>
<dbReference type="Proteomes" id="UP000016057">
    <property type="component" value="Unassembled WGS sequence"/>
</dbReference>
<proteinExistence type="inferred from homology"/>
<protein>
    <recommendedName>
        <fullName evidence="5">Heat-inducible transcription repressor HrcA</fullName>
    </recommendedName>
</protein>
<evidence type="ECO:0000259" key="7">
    <source>
        <dbReference type="Pfam" id="PF08220"/>
    </source>
</evidence>
<organism evidence="8 9">
    <name type="scientific">Catellicoccus marimammalium M35/04/3</name>
    <dbReference type="NCBI Taxonomy" id="1234409"/>
    <lineage>
        <taxon>Bacteria</taxon>
        <taxon>Bacillati</taxon>
        <taxon>Bacillota</taxon>
        <taxon>Bacilli</taxon>
        <taxon>Lactobacillales</taxon>
        <taxon>Enterococcaceae</taxon>
        <taxon>Catellicoccus</taxon>
    </lineage>
</organism>
<dbReference type="InterPro" id="IPR036388">
    <property type="entry name" value="WH-like_DNA-bd_sf"/>
</dbReference>
<dbReference type="PANTHER" id="PTHR34824">
    <property type="entry name" value="HEAT-INDUCIBLE TRANSCRIPTION REPRESSOR HRCA"/>
    <property type="match status" value="1"/>
</dbReference>
<sequence>MVLKPRQLDVLKLLVHLFINNHQPVGSSTLKTEGIDASSATIRNDLALLEAKGFIEKTHVSSGRIPSLKGYRYYIDHLLQPLPLSEEERRAIREQLQTNEPLLQNFLGQSAMQLAELTGCTTFISELNQESCILTAFQLVFLNEQQVMAVMVNNRGNVEKRLYPVERDFTPEWLQEIEHFVQDEFVGESIMTIQQRLKTELPITLQRVFTQSNFVLSLLNTIFEEVFKGQCYIGGEMNLLDAYQNELPRFKKVHEWVHSEASESLLQCPTDDCIHIYLGSELKTPLLEDMALIKMRYQVAPYGSGVLAVLGPAGLPYPRILSLLRCFKEEFEQQVANYHLLVHNPLT</sequence>
<dbReference type="HAMAP" id="MF_00081">
    <property type="entry name" value="HrcA"/>
    <property type="match status" value="1"/>
</dbReference>
<comment type="function">
    <text evidence="5">Negative regulator of class I heat shock genes (grpE-dnaK-dnaJ and groELS operons). Prevents heat-shock induction of these operons.</text>
</comment>
<dbReference type="SUPFAM" id="SSF46785">
    <property type="entry name" value="Winged helix' DNA-binding domain"/>
    <property type="match status" value="1"/>
</dbReference>